<accession>X0XTF6</accession>
<evidence type="ECO:0000313" key="1">
    <source>
        <dbReference type="EMBL" id="GAG38602.1"/>
    </source>
</evidence>
<feature type="non-terminal residue" evidence="1">
    <location>
        <position position="1"/>
    </location>
</feature>
<comment type="caution">
    <text evidence="1">The sequence shown here is derived from an EMBL/GenBank/DDBJ whole genome shotgun (WGS) entry which is preliminary data.</text>
</comment>
<gene>
    <name evidence="1" type="ORF">S01H1_74653</name>
</gene>
<dbReference type="EMBL" id="BARS01049958">
    <property type="protein sequence ID" value="GAG38602.1"/>
    <property type="molecule type" value="Genomic_DNA"/>
</dbReference>
<protein>
    <submittedName>
        <fullName evidence="1">Uncharacterized protein</fullName>
    </submittedName>
</protein>
<sequence>ILDLDYYTFTNAVVPTRMREKEFYETYSALLNSFLGQVNH</sequence>
<reference evidence="1" key="1">
    <citation type="journal article" date="2014" name="Front. Microbiol.">
        <title>High frequency of phylogenetically diverse reductive dehalogenase-homologous genes in deep subseafloor sedimentary metagenomes.</title>
        <authorList>
            <person name="Kawai M."/>
            <person name="Futagami T."/>
            <person name="Toyoda A."/>
            <person name="Takaki Y."/>
            <person name="Nishi S."/>
            <person name="Hori S."/>
            <person name="Arai W."/>
            <person name="Tsubouchi T."/>
            <person name="Morono Y."/>
            <person name="Uchiyama I."/>
            <person name="Ito T."/>
            <person name="Fujiyama A."/>
            <person name="Inagaki F."/>
            <person name="Takami H."/>
        </authorList>
    </citation>
    <scope>NUCLEOTIDE SEQUENCE</scope>
    <source>
        <strain evidence="1">Expedition CK06-06</strain>
    </source>
</reference>
<name>X0XTF6_9ZZZZ</name>
<dbReference type="AlphaFoldDB" id="X0XTF6"/>
<proteinExistence type="predicted"/>
<organism evidence="1">
    <name type="scientific">marine sediment metagenome</name>
    <dbReference type="NCBI Taxonomy" id="412755"/>
    <lineage>
        <taxon>unclassified sequences</taxon>
        <taxon>metagenomes</taxon>
        <taxon>ecological metagenomes</taxon>
    </lineage>
</organism>